<dbReference type="Pfam" id="PF13377">
    <property type="entry name" value="Peripla_BP_3"/>
    <property type="match status" value="1"/>
</dbReference>
<dbReference type="PROSITE" id="PS00356">
    <property type="entry name" value="HTH_LACI_1"/>
    <property type="match status" value="1"/>
</dbReference>
<evidence type="ECO:0000259" key="4">
    <source>
        <dbReference type="PROSITE" id="PS50932"/>
    </source>
</evidence>
<keyword evidence="2" id="KW-0238">DNA-binding</keyword>
<gene>
    <name evidence="5" type="ORF">FAZ95_10955</name>
</gene>
<keyword evidence="3" id="KW-0804">Transcription</keyword>
<dbReference type="Gene3D" id="1.10.260.40">
    <property type="entry name" value="lambda repressor-like DNA-binding domains"/>
    <property type="match status" value="1"/>
</dbReference>
<dbReference type="InterPro" id="IPR010982">
    <property type="entry name" value="Lambda_DNA-bd_dom_sf"/>
</dbReference>
<dbReference type="InterPro" id="IPR000843">
    <property type="entry name" value="HTH_LacI"/>
</dbReference>
<dbReference type="SUPFAM" id="SSF47413">
    <property type="entry name" value="lambda repressor-like DNA-binding domains"/>
    <property type="match status" value="1"/>
</dbReference>
<protein>
    <submittedName>
        <fullName evidence="5">LacI family transcriptional regulator</fullName>
    </submittedName>
</protein>
<dbReference type="AlphaFoldDB" id="A0A4P8IRP6"/>
<dbReference type="KEGG" id="tvl:FAZ95_10955"/>
<dbReference type="OrthoDB" id="269117at2"/>
<dbReference type="Gene3D" id="3.40.50.2300">
    <property type="match status" value="2"/>
</dbReference>
<evidence type="ECO:0000256" key="3">
    <source>
        <dbReference type="ARBA" id="ARBA00023163"/>
    </source>
</evidence>
<dbReference type="InterPro" id="IPR046335">
    <property type="entry name" value="LacI/GalR-like_sensor"/>
</dbReference>
<keyword evidence="1" id="KW-0805">Transcription regulation</keyword>
<evidence type="ECO:0000313" key="5">
    <source>
        <dbReference type="EMBL" id="QCP49644.1"/>
    </source>
</evidence>
<dbReference type="SMART" id="SM00354">
    <property type="entry name" value="HTH_LACI"/>
    <property type="match status" value="1"/>
</dbReference>
<dbReference type="PANTHER" id="PTHR30146">
    <property type="entry name" value="LACI-RELATED TRANSCRIPTIONAL REPRESSOR"/>
    <property type="match status" value="1"/>
</dbReference>
<dbReference type="SUPFAM" id="SSF53822">
    <property type="entry name" value="Periplasmic binding protein-like I"/>
    <property type="match status" value="1"/>
</dbReference>
<dbReference type="PROSITE" id="PS50932">
    <property type="entry name" value="HTH_LACI_2"/>
    <property type="match status" value="1"/>
</dbReference>
<dbReference type="PANTHER" id="PTHR30146:SF109">
    <property type="entry name" value="HTH-TYPE TRANSCRIPTIONAL REGULATOR GALS"/>
    <property type="match status" value="1"/>
</dbReference>
<dbReference type="Pfam" id="PF00356">
    <property type="entry name" value="LacI"/>
    <property type="match status" value="1"/>
</dbReference>
<organism evidence="5 6">
    <name type="scientific">Trinickia violacea</name>
    <dbReference type="NCBI Taxonomy" id="2571746"/>
    <lineage>
        <taxon>Bacteria</taxon>
        <taxon>Pseudomonadati</taxon>
        <taxon>Pseudomonadota</taxon>
        <taxon>Betaproteobacteria</taxon>
        <taxon>Burkholderiales</taxon>
        <taxon>Burkholderiaceae</taxon>
        <taxon>Trinickia</taxon>
    </lineage>
</organism>
<accession>A0A4P8IRP6</accession>
<proteinExistence type="predicted"/>
<evidence type="ECO:0000256" key="2">
    <source>
        <dbReference type="ARBA" id="ARBA00023125"/>
    </source>
</evidence>
<dbReference type="GO" id="GO:0003700">
    <property type="term" value="F:DNA-binding transcription factor activity"/>
    <property type="evidence" value="ECO:0007669"/>
    <property type="project" value="TreeGrafter"/>
</dbReference>
<evidence type="ECO:0000313" key="6">
    <source>
        <dbReference type="Proteomes" id="UP000298656"/>
    </source>
</evidence>
<dbReference type="Proteomes" id="UP000298656">
    <property type="component" value="Chromosome 1"/>
</dbReference>
<name>A0A4P8IRP6_9BURK</name>
<dbReference type="EMBL" id="CP040077">
    <property type="protein sequence ID" value="QCP49644.1"/>
    <property type="molecule type" value="Genomic_DNA"/>
</dbReference>
<sequence>MDKKRDAAATIKDVAEHAGVSPMTVSNVLRGKGRVSEETRRRVLEVAEREGYRPNLAARALVERKAPTLALMLGCITNPFYPEFTLATNLAALRHGRYLLVCNTDHEQDGGTRFLEEVGGSLADGVLVANHGDLAVEQLREVEVRGIPVVISIWELPDEPPGIPCVAFDSKAAGRIATAHLIELGHRRIGAVIGSPKTGIHRGRYRGYRDALRGAGIRPSAADERFASDSYESGYDTTIELLKARPDLTALFVSNDLPALGALNAAADFGLDVPRDLSIVSITDIEPAQRSRPPLTTVAIPTEEIASKSVELLLALMSGHSGGKSVVETSTPFLVKRGSTAPVNKRATSAA</sequence>
<dbReference type="RefSeq" id="WP_137332469.1">
    <property type="nucleotide sequence ID" value="NZ_CP040077.1"/>
</dbReference>
<keyword evidence="6" id="KW-1185">Reference proteome</keyword>
<reference evidence="5 6" key="1">
    <citation type="submission" date="2019-05" db="EMBL/GenBank/DDBJ databases">
        <title>Burkholderia sp. DHOD12, isolated from subtropical forest soil.</title>
        <authorList>
            <person name="Gao Z.-H."/>
            <person name="Qiu L.-H."/>
        </authorList>
    </citation>
    <scope>NUCLEOTIDE SEQUENCE [LARGE SCALE GENOMIC DNA]</scope>
    <source>
        <strain evidence="5 6">DHOD12</strain>
    </source>
</reference>
<dbReference type="InterPro" id="IPR028082">
    <property type="entry name" value="Peripla_BP_I"/>
</dbReference>
<dbReference type="CDD" id="cd01392">
    <property type="entry name" value="HTH_LacI"/>
    <property type="match status" value="1"/>
</dbReference>
<dbReference type="GO" id="GO:0000976">
    <property type="term" value="F:transcription cis-regulatory region binding"/>
    <property type="evidence" value="ECO:0007669"/>
    <property type="project" value="TreeGrafter"/>
</dbReference>
<evidence type="ECO:0000256" key="1">
    <source>
        <dbReference type="ARBA" id="ARBA00023015"/>
    </source>
</evidence>
<feature type="domain" description="HTH lacI-type" evidence="4">
    <location>
        <begin position="9"/>
        <end position="63"/>
    </location>
</feature>